<evidence type="ECO:0000256" key="1">
    <source>
        <dbReference type="SAM" id="SignalP"/>
    </source>
</evidence>
<keyword evidence="1" id="KW-0732">Signal</keyword>
<evidence type="ECO:0000313" key="3">
    <source>
        <dbReference type="EMBL" id="MBX7458501.1"/>
    </source>
</evidence>
<keyword evidence="4" id="KW-1185">Reference proteome</keyword>
<evidence type="ECO:0000259" key="2">
    <source>
        <dbReference type="Pfam" id="PF09917"/>
    </source>
</evidence>
<dbReference type="InterPro" id="IPR019223">
    <property type="entry name" value="DUF2147"/>
</dbReference>
<name>A0ABS7J1Z4_9SPHN</name>
<dbReference type="PANTHER" id="PTHR36919">
    <property type="entry name" value="BLR1215 PROTEIN"/>
    <property type="match status" value="1"/>
</dbReference>
<feature type="chain" id="PRO_5046465656" evidence="1">
    <location>
        <begin position="30"/>
        <end position="147"/>
    </location>
</feature>
<comment type="caution">
    <text evidence="3">The sequence shown here is derived from an EMBL/GenBank/DDBJ whole genome shotgun (WGS) entry which is preliminary data.</text>
</comment>
<feature type="signal peptide" evidence="1">
    <location>
        <begin position="1"/>
        <end position="29"/>
    </location>
</feature>
<dbReference type="Pfam" id="PF09917">
    <property type="entry name" value="DUF2147"/>
    <property type="match status" value="1"/>
</dbReference>
<reference evidence="3 4" key="1">
    <citation type="submission" date="2021-08" db="EMBL/GenBank/DDBJ databases">
        <title>Comparative Genomics Analysis of the Genus Qipengyuania Reveals Extensive Genetic Diversity and Metabolic Versatility, Including the Description of Fifteen Novel Species.</title>
        <authorList>
            <person name="Liu Y."/>
        </authorList>
    </citation>
    <scope>NUCLEOTIDE SEQUENCE [LARGE SCALE GENOMIC DNA]</scope>
    <source>
        <strain evidence="3 4">1NDH17</strain>
    </source>
</reference>
<sequence length="147" mass="16489">MRPLRDCRRFAVKRLLAIAALCTSTPLLAAQPVEGKWLTEERDAIITIGDCGNTVCGRITKFLVAPPQGADQRDVNNRDPKLRSRKLLGMPVLSGFTKDGDEWRGQIYDPKCGKTYRSIIRRVNATTLQVKGCIGPFCQSQTWKRAR</sequence>
<organism evidence="3 4">
    <name type="scientific">Qipengyuania polymorpha</name>
    <dbReference type="NCBI Taxonomy" id="2867234"/>
    <lineage>
        <taxon>Bacteria</taxon>
        <taxon>Pseudomonadati</taxon>
        <taxon>Pseudomonadota</taxon>
        <taxon>Alphaproteobacteria</taxon>
        <taxon>Sphingomonadales</taxon>
        <taxon>Erythrobacteraceae</taxon>
        <taxon>Qipengyuania</taxon>
    </lineage>
</organism>
<dbReference type="Proteomes" id="UP000783253">
    <property type="component" value="Unassembled WGS sequence"/>
</dbReference>
<evidence type="ECO:0000313" key="4">
    <source>
        <dbReference type="Proteomes" id="UP000783253"/>
    </source>
</evidence>
<dbReference type="PANTHER" id="PTHR36919:SF2">
    <property type="entry name" value="BLL6627 PROTEIN"/>
    <property type="match status" value="1"/>
</dbReference>
<feature type="domain" description="DUF2147" evidence="2">
    <location>
        <begin position="35"/>
        <end position="145"/>
    </location>
</feature>
<proteinExistence type="predicted"/>
<protein>
    <submittedName>
        <fullName evidence="3">DUF2147 domain-containing protein</fullName>
    </submittedName>
</protein>
<dbReference type="EMBL" id="JAIGNK010000003">
    <property type="protein sequence ID" value="MBX7458501.1"/>
    <property type="molecule type" value="Genomic_DNA"/>
</dbReference>
<gene>
    <name evidence="3" type="ORF">K3152_09605</name>
</gene>
<dbReference type="Gene3D" id="2.40.128.520">
    <property type="match status" value="1"/>
</dbReference>
<accession>A0ABS7J1Z4</accession>